<protein>
    <recommendedName>
        <fullName evidence="2">Bacteriophage T5 Orf172 DNA-binding domain-containing protein</fullName>
    </recommendedName>
</protein>
<dbReference type="InterPro" id="IPR018306">
    <property type="entry name" value="Phage_T5_Orf172_DNA-bd"/>
</dbReference>
<dbReference type="AlphaFoldDB" id="A0A4S8KPW5"/>
<dbReference type="Proteomes" id="UP000297245">
    <property type="component" value="Unassembled WGS sequence"/>
</dbReference>
<feature type="region of interest" description="Disordered" evidence="1">
    <location>
        <begin position="126"/>
        <end position="150"/>
    </location>
</feature>
<evidence type="ECO:0000313" key="3">
    <source>
        <dbReference type="EMBL" id="THU77633.1"/>
    </source>
</evidence>
<dbReference type="PANTHER" id="PTHR28094:SF1">
    <property type="entry name" value="MEIOTICALLY UP-REGULATED GENE 113 PROTEIN"/>
    <property type="match status" value="1"/>
</dbReference>
<accession>A0A4S8KPW5</accession>
<feature type="domain" description="Bacteriophage T5 Orf172 DNA-binding" evidence="2">
    <location>
        <begin position="314"/>
        <end position="403"/>
    </location>
</feature>
<evidence type="ECO:0000259" key="2">
    <source>
        <dbReference type="SMART" id="SM00974"/>
    </source>
</evidence>
<dbReference type="SMART" id="SM00974">
    <property type="entry name" value="T5orf172"/>
    <property type="match status" value="1"/>
</dbReference>
<reference evidence="3 4" key="1">
    <citation type="journal article" date="2019" name="Nat. Ecol. Evol.">
        <title>Megaphylogeny resolves global patterns of mushroom evolution.</title>
        <authorList>
            <person name="Varga T."/>
            <person name="Krizsan K."/>
            <person name="Foldi C."/>
            <person name="Dima B."/>
            <person name="Sanchez-Garcia M."/>
            <person name="Sanchez-Ramirez S."/>
            <person name="Szollosi G.J."/>
            <person name="Szarkandi J.G."/>
            <person name="Papp V."/>
            <person name="Albert L."/>
            <person name="Andreopoulos W."/>
            <person name="Angelini C."/>
            <person name="Antonin V."/>
            <person name="Barry K.W."/>
            <person name="Bougher N.L."/>
            <person name="Buchanan P."/>
            <person name="Buyck B."/>
            <person name="Bense V."/>
            <person name="Catcheside P."/>
            <person name="Chovatia M."/>
            <person name="Cooper J."/>
            <person name="Damon W."/>
            <person name="Desjardin D."/>
            <person name="Finy P."/>
            <person name="Geml J."/>
            <person name="Haridas S."/>
            <person name="Hughes K."/>
            <person name="Justo A."/>
            <person name="Karasinski D."/>
            <person name="Kautmanova I."/>
            <person name="Kiss B."/>
            <person name="Kocsube S."/>
            <person name="Kotiranta H."/>
            <person name="LaButti K.M."/>
            <person name="Lechner B.E."/>
            <person name="Liimatainen K."/>
            <person name="Lipzen A."/>
            <person name="Lukacs Z."/>
            <person name="Mihaltcheva S."/>
            <person name="Morgado L.N."/>
            <person name="Niskanen T."/>
            <person name="Noordeloos M.E."/>
            <person name="Ohm R.A."/>
            <person name="Ortiz-Santana B."/>
            <person name="Ovrebo C."/>
            <person name="Racz N."/>
            <person name="Riley R."/>
            <person name="Savchenko A."/>
            <person name="Shiryaev A."/>
            <person name="Soop K."/>
            <person name="Spirin V."/>
            <person name="Szebenyi C."/>
            <person name="Tomsovsky M."/>
            <person name="Tulloss R.E."/>
            <person name="Uehling J."/>
            <person name="Grigoriev I.V."/>
            <person name="Vagvolgyi C."/>
            <person name="Papp T."/>
            <person name="Martin F.M."/>
            <person name="Miettinen O."/>
            <person name="Hibbett D.S."/>
            <person name="Nagy L.G."/>
        </authorList>
    </citation>
    <scope>NUCLEOTIDE SEQUENCE [LARGE SCALE GENOMIC DNA]</scope>
    <source>
        <strain evidence="3 4">CBS 962.96</strain>
    </source>
</reference>
<feature type="region of interest" description="Disordered" evidence="1">
    <location>
        <begin position="18"/>
        <end position="69"/>
    </location>
</feature>
<organism evidence="3 4">
    <name type="scientific">Dendrothele bispora (strain CBS 962.96)</name>
    <dbReference type="NCBI Taxonomy" id="1314807"/>
    <lineage>
        <taxon>Eukaryota</taxon>
        <taxon>Fungi</taxon>
        <taxon>Dikarya</taxon>
        <taxon>Basidiomycota</taxon>
        <taxon>Agaricomycotina</taxon>
        <taxon>Agaricomycetes</taxon>
        <taxon>Agaricomycetidae</taxon>
        <taxon>Agaricales</taxon>
        <taxon>Agaricales incertae sedis</taxon>
        <taxon>Dendrothele</taxon>
    </lineage>
</organism>
<dbReference type="OrthoDB" id="4719713at2759"/>
<dbReference type="Pfam" id="PF10544">
    <property type="entry name" value="T5orf172"/>
    <property type="match status" value="1"/>
</dbReference>
<proteinExistence type="predicted"/>
<feature type="compositionally biased region" description="Polar residues" evidence="1">
    <location>
        <begin position="130"/>
        <end position="143"/>
    </location>
</feature>
<feature type="compositionally biased region" description="Low complexity" evidence="1">
    <location>
        <begin position="534"/>
        <end position="544"/>
    </location>
</feature>
<dbReference type="InterPro" id="IPR053006">
    <property type="entry name" value="Meiosis_regulatory"/>
</dbReference>
<feature type="region of interest" description="Disordered" evidence="1">
    <location>
        <begin position="525"/>
        <end position="546"/>
    </location>
</feature>
<sequence>MVVFSLEERKELRGAYPNRQDDWKAVGRSEKLPVDLDEDMRKREWKGGSAKESKQSQSLNGKEKVVEEKDGQPVPDLLFRHLRWSLNRVEMIDSKQEVGRANHGGGKGSIEVEYGVGVGGPPRKIESGTVLGQSGLSKGSNTKYETERGRQWKGESSVLVTLQKETVGVKVDGFTGGSSVVGENSGRATPKDRVRNGSWIERVIEGVGHGARKITKQTMERESSVLVTVQKDSIGFDPRRENRLVDGFTEVLRSPVIVSSPKLSNGGLTKVSESNNRKSRENGIVSIAGVLIRGRLLASWTGLKGHGFIYILSVPGSSLKKVGFTKRDPTVRLKEWQASCPSMSFELQSYIECHRVKETEKRIHRMLRRLRVIRRCPDCRQRHRELFVVNASDAFASDALYDLLIECFRAFLRGWYLIIHVVVNVSDGIVILKGTRIEKFGWTKLFFHALSQAASAKSRHVRKSKEYVSGGSSGKKKKTTSHKENSSRHRGNGSTRTAPAISAAVKTRLRMDLEEYRDSRRAYGRDFSSEIHPGTGSTSTADSGSDIRRQMDDMSMTPTEDDEQANEIKYVNEDMEDGDTAVFVMQVEALSNREFF</sequence>
<keyword evidence="4" id="KW-1185">Reference proteome</keyword>
<dbReference type="EMBL" id="ML180379">
    <property type="protein sequence ID" value="THU77633.1"/>
    <property type="molecule type" value="Genomic_DNA"/>
</dbReference>
<evidence type="ECO:0000313" key="4">
    <source>
        <dbReference type="Proteomes" id="UP000297245"/>
    </source>
</evidence>
<feature type="region of interest" description="Disordered" evidence="1">
    <location>
        <begin position="461"/>
        <end position="501"/>
    </location>
</feature>
<gene>
    <name evidence="3" type="ORF">K435DRAFT_846104</name>
</gene>
<evidence type="ECO:0000256" key="1">
    <source>
        <dbReference type="SAM" id="MobiDB-lite"/>
    </source>
</evidence>
<dbReference type="PANTHER" id="PTHR28094">
    <property type="entry name" value="MEIOTICALLY UP-REGULATED GENE 113 PROTEIN"/>
    <property type="match status" value="1"/>
</dbReference>
<name>A0A4S8KPW5_DENBC</name>
<feature type="compositionally biased region" description="Basic and acidic residues" evidence="1">
    <location>
        <begin position="18"/>
        <end position="54"/>
    </location>
</feature>